<accession>A0AAE8MQC3</accession>
<dbReference type="InterPro" id="IPR010591">
    <property type="entry name" value="ATP11"/>
</dbReference>
<dbReference type="EMBL" id="ONZQ02000001">
    <property type="protein sequence ID" value="SPN96893.1"/>
    <property type="molecule type" value="Genomic_DNA"/>
</dbReference>
<evidence type="ECO:0000256" key="4">
    <source>
        <dbReference type="ARBA" id="ARBA00023128"/>
    </source>
</evidence>
<evidence type="ECO:0000256" key="2">
    <source>
        <dbReference type="ARBA" id="ARBA00009116"/>
    </source>
</evidence>
<sequence>MANSILFSPVAVRRLLGPATRTLRAASHQRRWAQVHDIRLLTTGEHPQRVIERYRAKLDQKAKEAGVETIEDLKTAFSDKIADLRRKDAVEDPLAAYNSGSNGVIPEPQIQDGSTTTQQTPVSKAARSASGTPGVKPLSSFLDLEKARSLPEKELTAIWRLRHANSPLSLCAAIPRSVYAAMETAARSAPQFVLPVPHPEQGAEIHFVEWAFDAETRTTTVLFTQLAEYKARGEFAQPHTSITHHSDLAEESGLVLMEGQVVEGRGAKIEDARFLVLSLQKFYGGWGEGGEARQLLEWFSKGDSRFTIEKLLEEAERLA</sequence>
<proteinExistence type="inferred from homology"/>
<keyword evidence="7" id="KW-1185">Reference proteome</keyword>
<dbReference type="Proteomes" id="UP001187682">
    <property type="component" value="Unassembled WGS sequence"/>
</dbReference>
<dbReference type="Pfam" id="PF06644">
    <property type="entry name" value="ATP11"/>
    <property type="match status" value="1"/>
</dbReference>
<comment type="subcellular location">
    <subcellularLocation>
        <location evidence="1">Mitochondrion</location>
    </subcellularLocation>
</comment>
<dbReference type="GO" id="GO:0033615">
    <property type="term" value="P:mitochondrial proton-transporting ATP synthase complex assembly"/>
    <property type="evidence" value="ECO:0007669"/>
    <property type="project" value="TreeGrafter"/>
</dbReference>
<comment type="similarity">
    <text evidence="2">Belongs to the ATP11 family.</text>
</comment>
<reference evidence="6" key="1">
    <citation type="submission" date="2018-03" db="EMBL/GenBank/DDBJ databases">
        <authorList>
            <person name="Guldener U."/>
        </authorList>
    </citation>
    <scope>NUCLEOTIDE SEQUENCE</scope>
</reference>
<dbReference type="GO" id="GO:0005739">
    <property type="term" value="C:mitochondrion"/>
    <property type="evidence" value="ECO:0007669"/>
    <property type="project" value="UniProtKB-SubCell"/>
</dbReference>
<organism evidence="6 7">
    <name type="scientific">Cephalotrichum gorgonifer</name>
    <dbReference type="NCBI Taxonomy" id="2041049"/>
    <lineage>
        <taxon>Eukaryota</taxon>
        <taxon>Fungi</taxon>
        <taxon>Dikarya</taxon>
        <taxon>Ascomycota</taxon>
        <taxon>Pezizomycotina</taxon>
        <taxon>Sordariomycetes</taxon>
        <taxon>Hypocreomycetidae</taxon>
        <taxon>Microascales</taxon>
        <taxon>Microascaceae</taxon>
        <taxon>Cephalotrichum</taxon>
    </lineage>
</organism>
<name>A0AAE8MQC3_9PEZI</name>
<feature type="region of interest" description="Disordered" evidence="5">
    <location>
        <begin position="98"/>
        <end position="133"/>
    </location>
</feature>
<dbReference type="PANTHER" id="PTHR13126:SF0">
    <property type="entry name" value="ATP SYNTHASE MITOCHONDRIAL F1 COMPLEX ASSEMBLY FACTOR 1"/>
    <property type="match status" value="1"/>
</dbReference>
<keyword evidence="3" id="KW-0809">Transit peptide</keyword>
<evidence type="ECO:0000256" key="5">
    <source>
        <dbReference type="SAM" id="MobiDB-lite"/>
    </source>
</evidence>
<evidence type="ECO:0000313" key="7">
    <source>
        <dbReference type="Proteomes" id="UP001187682"/>
    </source>
</evidence>
<evidence type="ECO:0000256" key="3">
    <source>
        <dbReference type="ARBA" id="ARBA00022946"/>
    </source>
</evidence>
<keyword evidence="4" id="KW-0496">Mitochondrion</keyword>
<dbReference type="AlphaFoldDB" id="A0AAE8MQC3"/>
<evidence type="ECO:0000256" key="1">
    <source>
        <dbReference type="ARBA" id="ARBA00004173"/>
    </source>
</evidence>
<feature type="compositionally biased region" description="Polar residues" evidence="5">
    <location>
        <begin position="111"/>
        <end position="122"/>
    </location>
</feature>
<dbReference type="PANTHER" id="PTHR13126">
    <property type="entry name" value="CHAPERONE ATP11"/>
    <property type="match status" value="1"/>
</dbReference>
<evidence type="ECO:0000313" key="6">
    <source>
        <dbReference type="EMBL" id="SPN96893.1"/>
    </source>
</evidence>
<gene>
    <name evidence="6" type="ORF">DNG_00413</name>
</gene>
<comment type="caution">
    <text evidence="6">The sequence shown here is derived from an EMBL/GenBank/DDBJ whole genome shotgun (WGS) entry which is preliminary data.</text>
</comment>
<protein>
    <submittedName>
        <fullName evidence="6">Related to F1F0-ATPase complex assembly protein ATP11</fullName>
    </submittedName>
</protein>